<organism evidence="2 3">
    <name type="scientific">Pseudomassariella vexata</name>
    <dbReference type="NCBI Taxonomy" id="1141098"/>
    <lineage>
        <taxon>Eukaryota</taxon>
        <taxon>Fungi</taxon>
        <taxon>Dikarya</taxon>
        <taxon>Ascomycota</taxon>
        <taxon>Pezizomycotina</taxon>
        <taxon>Sordariomycetes</taxon>
        <taxon>Xylariomycetidae</taxon>
        <taxon>Amphisphaeriales</taxon>
        <taxon>Pseudomassariaceae</taxon>
        <taxon>Pseudomassariella</taxon>
    </lineage>
</organism>
<feature type="compositionally biased region" description="Basic and acidic residues" evidence="1">
    <location>
        <begin position="199"/>
        <end position="215"/>
    </location>
</feature>
<dbReference type="Gene3D" id="3.40.50.1820">
    <property type="entry name" value="alpha/beta hydrolase"/>
    <property type="match status" value="1"/>
</dbReference>
<evidence type="ECO:0000313" key="2">
    <source>
        <dbReference type="EMBL" id="ORY70310.1"/>
    </source>
</evidence>
<gene>
    <name evidence="2" type="ORF">BCR38DRAFT_104608</name>
</gene>
<name>A0A1Y2EFG3_9PEZI</name>
<dbReference type="RefSeq" id="XP_040720260.1">
    <property type="nucleotide sequence ID" value="XM_040853320.1"/>
</dbReference>
<dbReference type="InParanoid" id="A0A1Y2EFG3"/>
<evidence type="ECO:0000256" key="1">
    <source>
        <dbReference type="SAM" id="MobiDB-lite"/>
    </source>
</evidence>
<feature type="compositionally biased region" description="Basic and acidic residues" evidence="1">
    <location>
        <begin position="276"/>
        <end position="296"/>
    </location>
</feature>
<sequence length="381" mass="42430">MLPKPSLCFTLPSIHDSTKLDCRVYHPDCLTPQSTAPQWGRHVAIVAHPYAPFGGSHDDHIVDLIGATLLQLGYMVATFNFRGASSPGAHTSWTSKPERADYMSVVGFMAYYAHYIDSKNRINAGDSQCPTMLLAGYSYGAMVTTKLPPLAAILSKFESPTVYSPAADIRLRAQHLAEQQDMLFSNPASPRKSLGMRVGGDEGSPRKSYDYKRSHSMDPEDKIRTVLHEVEHMEMVNDLMRFRSAYLVVSPPVGIMTNLATLSFPNPFASWSRKATKVENPAEHESEAQREEREAEQKLIQNPSLIIVGDRDGFLTLKEYRRWAAKLRGHEKSLFRDLEVSGAGHFWAEEGVLYKLRDAVGDFGADLLGDRVSTLHVDDCG</sequence>
<dbReference type="PANTHER" id="PTHR42103:SF2">
    <property type="entry name" value="AB HYDROLASE-1 DOMAIN-CONTAINING PROTEIN"/>
    <property type="match status" value="1"/>
</dbReference>
<feature type="region of interest" description="Disordered" evidence="1">
    <location>
        <begin position="186"/>
        <end position="215"/>
    </location>
</feature>
<dbReference type="EMBL" id="MCFJ01000002">
    <property type="protein sequence ID" value="ORY70310.1"/>
    <property type="molecule type" value="Genomic_DNA"/>
</dbReference>
<keyword evidence="2" id="KW-0378">Hydrolase</keyword>
<dbReference type="STRING" id="1141098.A0A1Y2EFG3"/>
<accession>A0A1Y2EFG3</accession>
<dbReference type="GO" id="GO:0016787">
    <property type="term" value="F:hydrolase activity"/>
    <property type="evidence" value="ECO:0007669"/>
    <property type="project" value="UniProtKB-KW"/>
</dbReference>
<feature type="region of interest" description="Disordered" evidence="1">
    <location>
        <begin position="275"/>
        <end position="296"/>
    </location>
</feature>
<dbReference type="InterPro" id="IPR029058">
    <property type="entry name" value="AB_hydrolase_fold"/>
</dbReference>
<proteinExistence type="predicted"/>
<dbReference type="PANTHER" id="PTHR42103">
    <property type="entry name" value="ALPHA/BETA-HYDROLASES SUPERFAMILY PROTEIN"/>
    <property type="match status" value="1"/>
</dbReference>
<dbReference type="OrthoDB" id="10260961at2759"/>
<dbReference type="GeneID" id="63769532"/>
<reference evidence="2 3" key="1">
    <citation type="submission" date="2016-07" db="EMBL/GenBank/DDBJ databases">
        <title>Pervasive Adenine N6-methylation of Active Genes in Fungi.</title>
        <authorList>
            <consortium name="DOE Joint Genome Institute"/>
            <person name="Mondo S.J."/>
            <person name="Dannebaum R.O."/>
            <person name="Kuo R.C."/>
            <person name="Labutti K."/>
            <person name="Haridas S."/>
            <person name="Kuo A."/>
            <person name="Salamov A."/>
            <person name="Ahrendt S.R."/>
            <person name="Lipzen A."/>
            <person name="Sullivan W."/>
            <person name="Andreopoulos W.B."/>
            <person name="Clum A."/>
            <person name="Lindquist E."/>
            <person name="Daum C."/>
            <person name="Ramamoorthy G.K."/>
            <person name="Gryganskyi A."/>
            <person name="Culley D."/>
            <person name="Magnuson J.K."/>
            <person name="James T.Y."/>
            <person name="O'Malley M.A."/>
            <person name="Stajich J.E."/>
            <person name="Spatafora J.W."/>
            <person name="Visel A."/>
            <person name="Grigoriev I.V."/>
        </authorList>
    </citation>
    <scope>NUCLEOTIDE SEQUENCE [LARGE SCALE GENOMIC DNA]</scope>
    <source>
        <strain evidence="2 3">CBS 129021</strain>
    </source>
</reference>
<dbReference type="Proteomes" id="UP000193689">
    <property type="component" value="Unassembled WGS sequence"/>
</dbReference>
<dbReference type="AlphaFoldDB" id="A0A1Y2EFG3"/>
<evidence type="ECO:0000313" key="3">
    <source>
        <dbReference type="Proteomes" id="UP000193689"/>
    </source>
</evidence>
<comment type="caution">
    <text evidence="2">The sequence shown here is derived from an EMBL/GenBank/DDBJ whole genome shotgun (WGS) entry which is preliminary data.</text>
</comment>
<protein>
    <submittedName>
        <fullName evidence="2">Alpha/Beta hydrolase protein</fullName>
    </submittedName>
</protein>
<keyword evidence="3" id="KW-1185">Reference proteome</keyword>
<dbReference type="SUPFAM" id="SSF53474">
    <property type="entry name" value="alpha/beta-Hydrolases"/>
    <property type="match status" value="1"/>
</dbReference>